<comment type="subcellular location">
    <subcellularLocation>
        <location evidence="2">Cytoplasm</location>
        <location evidence="2">Nucleoid</location>
    </subcellularLocation>
</comment>
<comment type="subunit">
    <text evidence="2">Homodimer.</text>
</comment>
<dbReference type="PANTHER" id="PTHR33449:SF1">
    <property type="entry name" value="NUCLEOID-ASSOCIATED PROTEIN YBAB"/>
    <property type="match status" value="1"/>
</dbReference>
<name>A0ABX8V6R6_9BACT</name>
<dbReference type="Gene3D" id="3.30.1310.10">
    <property type="entry name" value="Nucleoid-associated protein YbaB-like domain"/>
    <property type="match status" value="1"/>
</dbReference>
<protein>
    <recommendedName>
        <fullName evidence="2">Nucleoid-associated protein RHABOEDO_001421</fullName>
    </recommendedName>
</protein>
<dbReference type="PIRSF" id="PIRSF004555">
    <property type="entry name" value="UCP004555"/>
    <property type="match status" value="1"/>
</dbReference>
<keyword evidence="1 2" id="KW-0238">DNA-binding</keyword>
<dbReference type="Pfam" id="PF02575">
    <property type="entry name" value="YbaB_DNA_bd"/>
    <property type="match status" value="1"/>
</dbReference>
<feature type="coiled-coil region" evidence="3">
    <location>
        <begin position="5"/>
        <end position="32"/>
    </location>
</feature>
<dbReference type="PANTHER" id="PTHR33449">
    <property type="entry name" value="NUCLEOID-ASSOCIATED PROTEIN YBAB"/>
    <property type="match status" value="1"/>
</dbReference>
<dbReference type="RefSeq" id="WP_215217002.1">
    <property type="nucleotide sequence ID" value="NZ_CP075587.1"/>
</dbReference>
<accession>A0ABX8V6R6</accession>
<reference evidence="4 5" key="1">
    <citation type="journal article" date="2022" name="bioRxiv">
        <title>Ecology and evolution of chlamydial symbionts of arthropods.</title>
        <authorList>
            <person name="Halter T."/>
            <person name="Koestlbacher S."/>
            <person name="Collingro A."/>
            <person name="Sixt B.S."/>
            <person name="Toenshoff E.R."/>
            <person name="Hendrickx F."/>
            <person name="Kostanjsek R."/>
            <person name="Horn M."/>
        </authorList>
    </citation>
    <scope>NUCLEOTIDE SEQUENCE [LARGE SCALE GENOMIC DNA]</scope>
    <source>
        <strain evidence="4">W744xW776</strain>
    </source>
</reference>
<dbReference type="SUPFAM" id="SSF82607">
    <property type="entry name" value="YbaB-like"/>
    <property type="match status" value="1"/>
</dbReference>
<comment type="function">
    <text evidence="2">Binds to DNA and alters its conformation. May be involved in regulation of gene expression, nucleoid organization and DNA protection.</text>
</comment>
<sequence>MGSGYSKAKKQAKLMEQQIETMRHELQNKKVTGTSSANLVTVVLNGEKELLEINIKPECLDPNDPEGLQDLIKAACENAYQQLSSESSSLPFGF</sequence>
<dbReference type="NCBIfam" id="TIGR00103">
    <property type="entry name" value="DNA_YbaB_EbfC"/>
    <property type="match status" value="1"/>
</dbReference>
<dbReference type="HAMAP" id="MF_00274">
    <property type="entry name" value="DNA_YbaB_EbfC"/>
    <property type="match status" value="1"/>
</dbReference>
<dbReference type="InterPro" id="IPR036894">
    <property type="entry name" value="YbaB-like_sf"/>
</dbReference>
<keyword evidence="3" id="KW-0175">Coiled coil</keyword>
<dbReference type="Proteomes" id="UP000826014">
    <property type="component" value="Chromosome"/>
</dbReference>
<evidence type="ECO:0000256" key="2">
    <source>
        <dbReference type="HAMAP-Rule" id="MF_00274"/>
    </source>
</evidence>
<proteinExistence type="inferred from homology"/>
<organism evidence="4 5">
    <name type="scientific">Candidatus Rhabdochlamydia oedothoracis</name>
    <dbReference type="NCBI Taxonomy" id="2720720"/>
    <lineage>
        <taxon>Bacteria</taxon>
        <taxon>Pseudomonadati</taxon>
        <taxon>Chlamydiota</taxon>
        <taxon>Chlamydiia</taxon>
        <taxon>Parachlamydiales</taxon>
        <taxon>Candidatus Rhabdochlamydiaceae</taxon>
        <taxon>Candidatus Rhabdochlamydia</taxon>
    </lineage>
</organism>
<keyword evidence="5" id="KW-1185">Reference proteome</keyword>
<evidence type="ECO:0000313" key="5">
    <source>
        <dbReference type="Proteomes" id="UP000826014"/>
    </source>
</evidence>
<evidence type="ECO:0000256" key="3">
    <source>
        <dbReference type="SAM" id="Coils"/>
    </source>
</evidence>
<dbReference type="InterPro" id="IPR004401">
    <property type="entry name" value="YbaB/EbfC"/>
</dbReference>
<evidence type="ECO:0000313" key="4">
    <source>
        <dbReference type="EMBL" id="QYF49145.1"/>
    </source>
</evidence>
<comment type="similarity">
    <text evidence="2">Belongs to the YbaB/EbfC family.</text>
</comment>
<dbReference type="EMBL" id="CP075587">
    <property type="protein sequence ID" value="QYF49145.1"/>
    <property type="molecule type" value="Genomic_DNA"/>
</dbReference>
<gene>
    <name evidence="4" type="ORF">RHABOEDO_001421</name>
</gene>
<evidence type="ECO:0000256" key="1">
    <source>
        <dbReference type="ARBA" id="ARBA00023125"/>
    </source>
</evidence>
<keyword evidence="2" id="KW-0963">Cytoplasm</keyword>